<dbReference type="RefSeq" id="WP_154440802.1">
    <property type="nucleotide sequence ID" value="NZ_VUNQ01000025.1"/>
</dbReference>
<evidence type="ECO:0000313" key="1">
    <source>
        <dbReference type="EMBL" id="MSU02150.1"/>
    </source>
</evidence>
<proteinExistence type="predicted"/>
<protein>
    <submittedName>
        <fullName evidence="1">PcfB family protein</fullName>
    </submittedName>
</protein>
<reference evidence="1 2" key="1">
    <citation type="submission" date="2019-09" db="EMBL/GenBank/DDBJ databases">
        <title>In-depth cultivation of the pig gut microbiome towards novel bacterial diversity and tailored functional studies.</title>
        <authorList>
            <person name="Wylensek D."/>
            <person name="Hitch T.C.A."/>
            <person name="Clavel T."/>
        </authorList>
    </citation>
    <scope>NUCLEOTIDE SEQUENCE [LARGE SCALE GENOMIC DNA]</scope>
    <source>
        <strain evidence="1 2">WCA3-693-APC-4?</strain>
    </source>
</reference>
<comment type="caution">
    <text evidence="1">The sequence shown here is derived from an EMBL/GenBank/DDBJ whole genome shotgun (WGS) entry which is preliminary data.</text>
</comment>
<gene>
    <name evidence="1" type="ORF">FYJ83_11775</name>
</gene>
<accession>A0A6N7Y299</accession>
<name>A0A6N7Y299_9FIRM</name>
<dbReference type="AlphaFoldDB" id="A0A6N7Y299"/>
<keyword evidence="2" id="KW-1185">Reference proteome</keyword>
<dbReference type="Pfam" id="PF12687">
    <property type="entry name" value="DUF3801"/>
    <property type="match status" value="1"/>
</dbReference>
<sequence length="154" mass="17981">MFSDELSKKTIYISVTGVQGTLNIIEAAMKYYLNSTSNSLRGRMSLRELNKQNLQLKDIPLYSKDLKGMEKELKRYGVDYAIKKDVSQKDTYKVFFKAKDISSIELALKNYTSKEFSQNKKMNIKDIILKYKEKSKEINKDIKEKNLTRDIEGR</sequence>
<dbReference type="EMBL" id="VUNQ01000025">
    <property type="protein sequence ID" value="MSU02150.1"/>
    <property type="molecule type" value="Genomic_DNA"/>
</dbReference>
<organism evidence="1 2">
    <name type="scientific">Tissierella pigra</name>
    <dbReference type="NCBI Taxonomy" id="2607614"/>
    <lineage>
        <taxon>Bacteria</taxon>
        <taxon>Bacillati</taxon>
        <taxon>Bacillota</taxon>
        <taxon>Tissierellia</taxon>
        <taxon>Tissierellales</taxon>
        <taxon>Tissierellaceae</taxon>
        <taxon>Tissierella</taxon>
    </lineage>
</organism>
<dbReference type="InterPro" id="IPR024234">
    <property type="entry name" value="DUF3801"/>
</dbReference>
<dbReference type="Proteomes" id="UP000469523">
    <property type="component" value="Unassembled WGS sequence"/>
</dbReference>
<evidence type="ECO:0000313" key="2">
    <source>
        <dbReference type="Proteomes" id="UP000469523"/>
    </source>
</evidence>